<gene>
    <name evidence="1" type="ORF">RHMOL_Rhmol12G0127600</name>
</gene>
<protein>
    <submittedName>
        <fullName evidence="1">Uncharacterized protein</fullName>
    </submittedName>
</protein>
<evidence type="ECO:0000313" key="1">
    <source>
        <dbReference type="EMBL" id="KAI8528134.1"/>
    </source>
</evidence>
<comment type="caution">
    <text evidence="1">The sequence shown here is derived from an EMBL/GenBank/DDBJ whole genome shotgun (WGS) entry which is preliminary data.</text>
</comment>
<dbReference type="EMBL" id="CM046399">
    <property type="protein sequence ID" value="KAI8528134.1"/>
    <property type="molecule type" value="Genomic_DNA"/>
</dbReference>
<dbReference type="Proteomes" id="UP001062846">
    <property type="component" value="Chromosome 12"/>
</dbReference>
<keyword evidence="2" id="KW-1185">Reference proteome</keyword>
<reference evidence="1" key="1">
    <citation type="submission" date="2022-02" db="EMBL/GenBank/DDBJ databases">
        <title>Plant Genome Project.</title>
        <authorList>
            <person name="Zhang R.-G."/>
        </authorList>
    </citation>
    <scope>NUCLEOTIDE SEQUENCE</scope>
    <source>
        <strain evidence="1">AT1</strain>
    </source>
</reference>
<accession>A0ACC0LHK7</accession>
<evidence type="ECO:0000313" key="2">
    <source>
        <dbReference type="Proteomes" id="UP001062846"/>
    </source>
</evidence>
<name>A0ACC0LHK7_RHOML</name>
<proteinExistence type="predicted"/>
<sequence length="668" mass="73561">MSKSWGKIGAWAADAEAEEAAQEAAAAAAGPSFPSLKEATSSKQPKKKKMSLQEFTMQQQVQQQTSTVRPTASSTGLTPAELLRLPTGPSNLSAGQKTDYRQRLGGGFSNYYGRDREPSADRDAPLRSSYGGFHDDRGGARPSSRVSDFDQPSRADGVDNWATEKKTLPSSSNRYGSLGGGVGGGMSWADEVDNWAAGKKPVNPVRSSNFGSSFREPDRWVRGVGFGEGNIEPDRWGRGVGFGEANVERDQHSRPKLVLDPPRGGSGAVVEVVKSNRPNPFGEARPREEVLREKGLDWKKLDLEMEERRSSRPASEQSSRPSSGQSSWSESSGGLSRPKVNPFGDAKPREVLLEQKGRDWRKIDLELEHRGVDRPETEAEKNLQEEIDRLKKELEKVFVSHPNRESLERFQEDQSSLRDLILGKERELELLTRELDDKVRFGQKAIKRPGSGSGRVFRFPERRPPSQSGVFDDSRSVEVMGRPRSRGTGDMRTRQSDDRREYHDGREIGFFGNRGKDSEGQEISYEVGDFFAGRLVPSLGDGQRLEIDCNGAGVVVAAAESKTKLSQLGDHVAPKPDFKQFVGFLHEENEEVVEIKDMPLLFIQLTQLGCGGVAFASRYNHCVLDGVAAVREFQANMAALTLGKRVVPQAPIGFSGNALIPEFARASV</sequence>
<organism evidence="1 2">
    <name type="scientific">Rhododendron molle</name>
    <name type="common">Chinese azalea</name>
    <name type="synonym">Azalea mollis</name>
    <dbReference type="NCBI Taxonomy" id="49168"/>
    <lineage>
        <taxon>Eukaryota</taxon>
        <taxon>Viridiplantae</taxon>
        <taxon>Streptophyta</taxon>
        <taxon>Embryophyta</taxon>
        <taxon>Tracheophyta</taxon>
        <taxon>Spermatophyta</taxon>
        <taxon>Magnoliopsida</taxon>
        <taxon>eudicotyledons</taxon>
        <taxon>Gunneridae</taxon>
        <taxon>Pentapetalae</taxon>
        <taxon>asterids</taxon>
        <taxon>Ericales</taxon>
        <taxon>Ericaceae</taxon>
        <taxon>Ericoideae</taxon>
        <taxon>Rhodoreae</taxon>
        <taxon>Rhododendron</taxon>
    </lineage>
</organism>